<organism evidence="1 2">
    <name type="scientific">Stagnimonas aquatica</name>
    <dbReference type="NCBI Taxonomy" id="2689987"/>
    <lineage>
        <taxon>Bacteria</taxon>
        <taxon>Pseudomonadati</taxon>
        <taxon>Pseudomonadota</taxon>
        <taxon>Gammaproteobacteria</taxon>
        <taxon>Nevskiales</taxon>
        <taxon>Nevskiaceae</taxon>
        <taxon>Stagnimonas</taxon>
    </lineage>
</organism>
<dbReference type="InParanoid" id="A0A3N0V7E5"/>
<proteinExistence type="predicted"/>
<evidence type="ECO:0000313" key="1">
    <source>
        <dbReference type="EMBL" id="ROH88643.1"/>
    </source>
</evidence>
<evidence type="ECO:0000313" key="2">
    <source>
        <dbReference type="Proteomes" id="UP000282106"/>
    </source>
</evidence>
<accession>A0A3N0V7E5</accession>
<dbReference type="RefSeq" id="WP_123212265.1">
    <property type="nucleotide sequence ID" value="NZ_RJVO01000006.1"/>
</dbReference>
<dbReference type="EMBL" id="RJVO01000006">
    <property type="protein sequence ID" value="ROH88643.1"/>
    <property type="molecule type" value="Genomic_DNA"/>
</dbReference>
<name>A0A3N0V7E5_9GAMM</name>
<reference evidence="1 2" key="1">
    <citation type="submission" date="2018-10" db="EMBL/GenBank/DDBJ databases">
        <authorList>
            <person name="Chen W.-M."/>
        </authorList>
    </citation>
    <scope>NUCLEOTIDE SEQUENCE [LARGE SCALE GENOMIC DNA]</scope>
    <source>
        <strain evidence="1 2">THS-13</strain>
    </source>
</reference>
<sequence>MDALDERPRFVDLDVDQELRGAIVHAIREALNRQSDPLSRERIADRMNQLLPGLRHRITERRLNSWTAKSKEYSEFPARFIPAFCAAVECDEPLRVLARALRQDVVDAHALAAKSLGENLIQDAALKTQRRLLLTRLGA</sequence>
<keyword evidence="2" id="KW-1185">Reference proteome</keyword>
<protein>
    <submittedName>
        <fullName evidence="1">Uncharacterized protein</fullName>
    </submittedName>
</protein>
<dbReference type="AlphaFoldDB" id="A0A3N0V7E5"/>
<dbReference type="Proteomes" id="UP000282106">
    <property type="component" value="Unassembled WGS sequence"/>
</dbReference>
<comment type="caution">
    <text evidence="1">The sequence shown here is derived from an EMBL/GenBank/DDBJ whole genome shotgun (WGS) entry which is preliminary data.</text>
</comment>
<gene>
    <name evidence="1" type="ORF">ED208_12555</name>
</gene>